<protein>
    <recommendedName>
        <fullName evidence="4 11">Translation initiation factor 5A</fullName>
    </recommendedName>
    <alternativeName>
        <fullName evidence="10 11">Hypusine-containing protein</fullName>
    </alternativeName>
    <alternativeName>
        <fullName evidence="9 11">eIF-5A</fullName>
    </alternativeName>
</protein>
<comment type="subcellular location">
    <subcellularLocation>
        <location evidence="2 11">Cytoplasm</location>
    </subcellularLocation>
</comment>
<dbReference type="InterPro" id="IPR012340">
    <property type="entry name" value="NA-bd_OB-fold"/>
</dbReference>
<dbReference type="Pfam" id="PF21485">
    <property type="entry name" value="IF5A-like_N"/>
    <property type="match status" value="1"/>
</dbReference>
<evidence type="ECO:0000256" key="10">
    <source>
        <dbReference type="ARBA" id="ARBA00032163"/>
    </source>
</evidence>
<dbReference type="GO" id="GO:0045905">
    <property type="term" value="P:positive regulation of translational termination"/>
    <property type="evidence" value="ECO:0007669"/>
    <property type="project" value="InterPro"/>
</dbReference>
<evidence type="ECO:0000256" key="7">
    <source>
        <dbReference type="ARBA" id="ARBA00022917"/>
    </source>
</evidence>
<dbReference type="GO" id="GO:0003723">
    <property type="term" value="F:RNA binding"/>
    <property type="evidence" value="ECO:0007669"/>
    <property type="project" value="InterPro"/>
</dbReference>
<dbReference type="InterPro" id="IPR022847">
    <property type="entry name" value="Transl_elong_IF5A_arc"/>
</dbReference>
<dbReference type="GO" id="GO:0003746">
    <property type="term" value="F:translation elongation factor activity"/>
    <property type="evidence" value="ECO:0007669"/>
    <property type="project" value="InterPro"/>
</dbReference>
<dbReference type="NCBIfam" id="NF003076">
    <property type="entry name" value="PRK03999.1"/>
    <property type="match status" value="1"/>
</dbReference>
<dbReference type="PIRSF" id="PIRSF003025">
    <property type="entry name" value="eIF5A"/>
    <property type="match status" value="1"/>
</dbReference>
<accession>S5Z6N8</accession>
<feature type="modified residue" description="Hypusine" evidence="11">
    <location>
        <position position="36"/>
    </location>
</feature>
<evidence type="ECO:0000313" key="14">
    <source>
        <dbReference type="Proteomes" id="UP000015543"/>
    </source>
</evidence>
<name>S5Z6N8_9CREN</name>
<keyword evidence="14" id="KW-1185">Reference proteome</keyword>
<dbReference type="SMART" id="SM01376">
    <property type="entry name" value="eIF-5a"/>
    <property type="match status" value="1"/>
</dbReference>
<dbReference type="EMBL" id="CP006646">
    <property type="protein sequence ID" value="AGT34990.1"/>
    <property type="molecule type" value="Genomic_DNA"/>
</dbReference>
<evidence type="ECO:0000256" key="5">
    <source>
        <dbReference type="ARBA" id="ARBA00022490"/>
    </source>
</evidence>
<evidence type="ECO:0000313" key="13">
    <source>
        <dbReference type="EMBL" id="AGT34990.1"/>
    </source>
</evidence>
<evidence type="ECO:0000256" key="1">
    <source>
        <dbReference type="ARBA" id="ARBA00003980"/>
    </source>
</evidence>
<dbReference type="InterPro" id="IPR001884">
    <property type="entry name" value="IF5A-like"/>
</dbReference>
<dbReference type="GO" id="GO:0045901">
    <property type="term" value="P:positive regulation of translational elongation"/>
    <property type="evidence" value="ECO:0007669"/>
    <property type="project" value="InterPro"/>
</dbReference>
<reference evidence="13 14" key="1">
    <citation type="journal article" date="2013" name="Genome Announc.">
        <title>Complete Genomic Sequence of 'Thermofilum adornatus' Strain 1910bT, a Hyperthermophilic Anaerobic Organotrophic Crenarchaeon.</title>
        <authorList>
            <person name="Dominova I.N."/>
            <person name="Kublanov I.V."/>
            <person name="Podosokorskaya O.A."/>
            <person name="Derbikova K.S."/>
            <person name="Patrushev M.V."/>
            <person name="Toshchakov S.V."/>
        </authorList>
    </citation>
    <scope>NUCLEOTIDE SEQUENCE [LARGE SCALE GENOMIC DNA]</scope>
    <source>
        <strain evidence="14">1910b</strain>
    </source>
</reference>
<dbReference type="SUPFAM" id="SSF50249">
    <property type="entry name" value="Nucleic acid-binding proteins"/>
    <property type="match status" value="1"/>
</dbReference>
<dbReference type="OrthoDB" id="23689at2157"/>
<evidence type="ECO:0000256" key="9">
    <source>
        <dbReference type="ARBA" id="ARBA00032030"/>
    </source>
</evidence>
<keyword evidence="5 11" id="KW-0963">Cytoplasm</keyword>
<dbReference type="RefSeq" id="WP_020962294.1">
    <property type="nucleotide sequence ID" value="NC_022093.1"/>
</dbReference>
<dbReference type="PANTHER" id="PTHR11673">
    <property type="entry name" value="TRANSLATION INITIATION FACTOR 5A FAMILY MEMBER"/>
    <property type="match status" value="1"/>
</dbReference>
<dbReference type="Proteomes" id="UP000015543">
    <property type="component" value="Chromosome"/>
</dbReference>
<dbReference type="InterPro" id="IPR019769">
    <property type="entry name" value="Trans_elong_IF5A_hypusine_site"/>
</dbReference>
<dbReference type="AlphaFoldDB" id="S5Z6N8"/>
<organism evidence="13 14">
    <name type="scientific">Thermofilum adornatum</name>
    <dbReference type="NCBI Taxonomy" id="1365176"/>
    <lineage>
        <taxon>Archaea</taxon>
        <taxon>Thermoproteota</taxon>
        <taxon>Thermoprotei</taxon>
        <taxon>Thermofilales</taxon>
        <taxon>Thermofilaceae</taxon>
        <taxon>Thermofilum</taxon>
    </lineage>
</organism>
<dbReference type="PROSITE" id="PS00302">
    <property type="entry name" value="IF5A_HYPUSINE"/>
    <property type="match status" value="1"/>
</dbReference>
<dbReference type="Pfam" id="PF01287">
    <property type="entry name" value="eIF-5a"/>
    <property type="match status" value="1"/>
</dbReference>
<evidence type="ECO:0000256" key="3">
    <source>
        <dbReference type="ARBA" id="ARBA00006016"/>
    </source>
</evidence>
<dbReference type="Gene3D" id="2.40.50.140">
    <property type="entry name" value="Nucleic acid-binding proteins"/>
    <property type="match status" value="1"/>
</dbReference>
<evidence type="ECO:0000256" key="6">
    <source>
        <dbReference type="ARBA" id="ARBA00022540"/>
    </source>
</evidence>
<keyword evidence="8 11" id="KW-0385">Hypusine</keyword>
<evidence type="ECO:0000259" key="12">
    <source>
        <dbReference type="SMART" id="SM01376"/>
    </source>
</evidence>
<evidence type="ECO:0000256" key="11">
    <source>
        <dbReference type="HAMAP-Rule" id="MF_00085"/>
    </source>
</evidence>
<dbReference type="InterPro" id="IPR020189">
    <property type="entry name" value="IF5A_C"/>
</dbReference>
<dbReference type="GO" id="GO:0005737">
    <property type="term" value="C:cytoplasm"/>
    <property type="evidence" value="ECO:0007669"/>
    <property type="project" value="UniProtKB-SubCell"/>
</dbReference>
<dbReference type="InterPro" id="IPR048670">
    <property type="entry name" value="IF5A-like_N"/>
</dbReference>
<comment type="similarity">
    <text evidence="3 11">Belongs to the eIF-5A family.</text>
</comment>
<dbReference type="PATRIC" id="fig|1365176.7.peg.601"/>
<evidence type="ECO:0000256" key="4">
    <source>
        <dbReference type="ARBA" id="ARBA00016327"/>
    </source>
</evidence>
<dbReference type="GO" id="GO:0043022">
    <property type="term" value="F:ribosome binding"/>
    <property type="evidence" value="ECO:0007669"/>
    <property type="project" value="InterPro"/>
</dbReference>
<dbReference type="eggNOG" id="arCOG04277">
    <property type="taxonomic scope" value="Archaea"/>
</dbReference>
<keyword evidence="7 11" id="KW-0648">Protein biosynthesis</keyword>
<feature type="domain" description="Translation initiation factor 5A C-terminal" evidence="12">
    <location>
        <begin position="69"/>
        <end position="131"/>
    </location>
</feature>
<comment type="function">
    <text evidence="1 11">Functions by promoting the formation of the first peptide bond.</text>
</comment>
<dbReference type="HOGENOM" id="CLU_102600_3_0_2"/>
<dbReference type="SUPFAM" id="SSF50104">
    <property type="entry name" value="Translation proteins SH3-like domain"/>
    <property type="match status" value="1"/>
</dbReference>
<dbReference type="GO" id="GO:0003743">
    <property type="term" value="F:translation initiation factor activity"/>
    <property type="evidence" value="ECO:0007669"/>
    <property type="project" value="UniProtKB-UniRule"/>
</dbReference>
<dbReference type="HAMAP" id="MF_00085">
    <property type="entry name" value="eIF_5A"/>
    <property type="match status" value="1"/>
</dbReference>
<dbReference type="InterPro" id="IPR014722">
    <property type="entry name" value="Rib_uL2_dom2"/>
</dbReference>
<proteinExistence type="inferred from homology"/>
<dbReference type="GeneID" id="16573261"/>
<dbReference type="NCBIfam" id="TIGR00037">
    <property type="entry name" value="eIF_5A"/>
    <property type="match status" value="1"/>
</dbReference>
<gene>
    <name evidence="11" type="primary">eif5a</name>
    <name evidence="13" type="ORF">N186_03075</name>
</gene>
<evidence type="ECO:0000256" key="8">
    <source>
        <dbReference type="ARBA" id="ARBA00023071"/>
    </source>
</evidence>
<dbReference type="InterPro" id="IPR008991">
    <property type="entry name" value="Translation_prot_SH3-like_sf"/>
</dbReference>
<dbReference type="KEGG" id="thb:N186_03075"/>
<dbReference type="Gene3D" id="2.30.30.30">
    <property type="match status" value="1"/>
</dbReference>
<evidence type="ECO:0000256" key="2">
    <source>
        <dbReference type="ARBA" id="ARBA00004496"/>
    </source>
</evidence>
<keyword evidence="6 11" id="KW-0396">Initiation factor</keyword>
<sequence length="132" mass="14635">MSTRPEEAGNIKVGSFIVIDGEPCKVVEVEKSKTGKHGSAKARIVGIGFFDGSKRSIVVPTDARVEVPVIRKFTAQVVAIVGDNLQLMNLEDYSTFEMPMPQEEELKSKLSEGVEVEVWEVMGRPKIMRIRT</sequence>